<feature type="transmembrane region" description="Helical" evidence="1">
    <location>
        <begin position="21"/>
        <end position="40"/>
    </location>
</feature>
<sequence length="381" mass="40614">MSRLDARATHMHSGVSRLRTGTMVIADLLVVTSIIRFAYFGRQYPLPWLGLVALALLVLVAVLMWVMPAPRDAPVEQGRFAGLMAGCAVIVGIDLAASWAPGSTGVFPVTCIGVGGLLVAAVTVRPPRDIVLATAGFALVLIVVLGLQVHTVLSIAPRLAFVAIACAPPIIGVTLVRSFRSIVQFHSEIAQTQSTTIIDHAVGMLASEELERLDLAAEQLLDDVAAGRQALPLDPETAARASSLATQLRLHLVEDRRQTWLHHAVTESAVLDPVTVVDDPDGLAASLNSRQRDGLFSAIWLLVGSVPKSATSLRIHLARGADAGPHVQGLQIVIEATGIPRRQIDPAAWQAIRRVGRYTETGQSAMLRIEVDCLVDASADR</sequence>
<dbReference type="EMBL" id="CP042305">
    <property type="protein sequence ID" value="QDZ16498.1"/>
    <property type="molecule type" value="Genomic_DNA"/>
</dbReference>
<feature type="transmembrane region" description="Helical" evidence="1">
    <location>
        <begin position="80"/>
        <end position="100"/>
    </location>
</feature>
<dbReference type="AlphaFoldDB" id="A0A5B8M6Z1"/>
<proteinExistence type="predicted"/>
<dbReference type="OrthoDB" id="5124978at2"/>
<feature type="transmembrane region" description="Helical" evidence="1">
    <location>
        <begin position="131"/>
        <end position="149"/>
    </location>
</feature>
<feature type="transmembrane region" description="Helical" evidence="1">
    <location>
        <begin position="46"/>
        <end position="68"/>
    </location>
</feature>
<evidence type="ECO:0000313" key="2">
    <source>
        <dbReference type="EMBL" id="QDZ16498.1"/>
    </source>
</evidence>
<evidence type="ECO:0000256" key="1">
    <source>
        <dbReference type="SAM" id="Phobius"/>
    </source>
</evidence>
<keyword evidence="3" id="KW-1185">Reference proteome</keyword>
<gene>
    <name evidence="2" type="ORF">FPZ11_18655</name>
</gene>
<dbReference type="RefSeq" id="WP_146322502.1">
    <property type="nucleotide sequence ID" value="NZ_CP042305.1"/>
</dbReference>
<keyword evidence="1" id="KW-0472">Membrane</keyword>
<dbReference type="KEGG" id="huw:FPZ11_18655"/>
<keyword evidence="1" id="KW-0812">Transmembrane</keyword>
<organism evidence="2 3">
    <name type="scientific">Humibacter ginsenosidimutans</name>
    <dbReference type="NCBI Taxonomy" id="2599293"/>
    <lineage>
        <taxon>Bacteria</taxon>
        <taxon>Bacillati</taxon>
        <taxon>Actinomycetota</taxon>
        <taxon>Actinomycetes</taxon>
        <taxon>Micrococcales</taxon>
        <taxon>Microbacteriaceae</taxon>
        <taxon>Humibacter</taxon>
    </lineage>
</organism>
<keyword evidence="1" id="KW-1133">Transmembrane helix</keyword>
<name>A0A5B8M6Z1_9MICO</name>
<reference evidence="2 3" key="1">
    <citation type="submission" date="2019-07" db="EMBL/GenBank/DDBJ databases">
        <title>Full genome sequence of Humibacter sp. WJ7-1.</title>
        <authorList>
            <person name="Im W.-T."/>
        </authorList>
    </citation>
    <scope>NUCLEOTIDE SEQUENCE [LARGE SCALE GENOMIC DNA]</scope>
    <source>
        <strain evidence="2 3">WJ7-1</strain>
    </source>
</reference>
<dbReference type="Proteomes" id="UP000320216">
    <property type="component" value="Chromosome"/>
</dbReference>
<evidence type="ECO:0000313" key="3">
    <source>
        <dbReference type="Proteomes" id="UP000320216"/>
    </source>
</evidence>
<accession>A0A5B8M6Z1</accession>
<feature type="transmembrane region" description="Helical" evidence="1">
    <location>
        <begin position="155"/>
        <end position="176"/>
    </location>
</feature>
<protein>
    <submittedName>
        <fullName evidence="2">Uncharacterized protein</fullName>
    </submittedName>
</protein>
<feature type="transmembrane region" description="Helical" evidence="1">
    <location>
        <begin position="106"/>
        <end position="124"/>
    </location>
</feature>